<dbReference type="OrthoDB" id="5850821at2759"/>
<name>A0A3P7HYE3_STRVU</name>
<dbReference type="AlphaFoldDB" id="A0A3P7HYE3"/>
<dbReference type="InterPro" id="IPR038765">
    <property type="entry name" value="Papain-like_cys_pep_sf"/>
</dbReference>
<dbReference type="Gene3D" id="1.20.5.170">
    <property type="match status" value="1"/>
</dbReference>
<accession>A0A3P7HYE3</accession>
<evidence type="ECO:0000313" key="3">
    <source>
        <dbReference type="Proteomes" id="UP000270094"/>
    </source>
</evidence>
<evidence type="ECO:0000313" key="2">
    <source>
        <dbReference type="EMBL" id="VDM65100.1"/>
    </source>
</evidence>
<protein>
    <submittedName>
        <fullName evidence="2">Uncharacterized protein</fullName>
    </submittedName>
</protein>
<gene>
    <name evidence="2" type="ORF">SVUK_LOCUS98</name>
</gene>
<dbReference type="SUPFAM" id="SSF54001">
    <property type="entry name" value="Cysteine proteinases"/>
    <property type="match status" value="1"/>
</dbReference>
<keyword evidence="3" id="KW-1185">Reference proteome</keyword>
<evidence type="ECO:0000256" key="1">
    <source>
        <dbReference type="SAM" id="SignalP"/>
    </source>
</evidence>
<proteinExistence type="predicted"/>
<reference evidence="2 3" key="1">
    <citation type="submission" date="2018-11" db="EMBL/GenBank/DDBJ databases">
        <authorList>
            <consortium name="Pathogen Informatics"/>
        </authorList>
    </citation>
    <scope>NUCLEOTIDE SEQUENCE [LARGE SCALE GENOMIC DNA]</scope>
</reference>
<keyword evidence="1" id="KW-0732">Signal</keyword>
<feature type="signal peptide" evidence="1">
    <location>
        <begin position="1"/>
        <end position="17"/>
    </location>
</feature>
<sequence length="170" mass="19290">MIYSVVLLSLIIYSARSLSIDEILAQPIPDYAKKLTGKALVDYVNKHQSFFKAEYFPNAESFMKTRLMDARYLRSLGTSNVASGKTFDGDLPERYTGDFGKLLPPSLLNSNEESDFRFDAREKWPNCPSIGYIRDQSACGSSQRCFSHVMQKPHYRSQMRLSFVAHGIPS</sequence>
<dbReference type="Proteomes" id="UP000270094">
    <property type="component" value="Unassembled WGS sequence"/>
</dbReference>
<dbReference type="EMBL" id="UYYB01000127">
    <property type="protein sequence ID" value="VDM65100.1"/>
    <property type="molecule type" value="Genomic_DNA"/>
</dbReference>
<feature type="chain" id="PRO_5018270341" evidence="1">
    <location>
        <begin position="18"/>
        <end position="170"/>
    </location>
</feature>
<organism evidence="2 3">
    <name type="scientific">Strongylus vulgaris</name>
    <name type="common">Blood worm</name>
    <dbReference type="NCBI Taxonomy" id="40348"/>
    <lineage>
        <taxon>Eukaryota</taxon>
        <taxon>Metazoa</taxon>
        <taxon>Ecdysozoa</taxon>
        <taxon>Nematoda</taxon>
        <taxon>Chromadorea</taxon>
        <taxon>Rhabditida</taxon>
        <taxon>Rhabditina</taxon>
        <taxon>Rhabditomorpha</taxon>
        <taxon>Strongyloidea</taxon>
        <taxon>Strongylidae</taxon>
        <taxon>Strongylus</taxon>
    </lineage>
</organism>